<dbReference type="Proteomes" id="UP000249056">
    <property type="component" value="Unassembled WGS sequence"/>
</dbReference>
<dbReference type="Pfam" id="PF02891">
    <property type="entry name" value="zf-MIZ"/>
    <property type="match status" value="1"/>
</dbReference>
<dbReference type="GO" id="GO:0061665">
    <property type="term" value="F:SUMO ligase activity"/>
    <property type="evidence" value="ECO:0007669"/>
    <property type="project" value="TreeGrafter"/>
</dbReference>
<dbReference type="PANTHER" id="PTHR10782:SF4">
    <property type="entry name" value="TONALLI, ISOFORM E"/>
    <property type="match status" value="1"/>
</dbReference>
<dbReference type="GO" id="GO:0000785">
    <property type="term" value="C:chromatin"/>
    <property type="evidence" value="ECO:0007669"/>
    <property type="project" value="TreeGrafter"/>
</dbReference>
<evidence type="ECO:0000256" key="3">
    <source>
        <dbReference type="ARBA" id="ARBA00022833"/>
    </source>
</evidence>
<organism evidence="7 8">
    <name type="scientific">Monilinia fructigena</name>
    <dbReference type="NCBI Taxonomy" id="38457"/>
    <lineage>
        <taxon>Eukaryota</taxon>
        <taxon>Fungi</taxon>
        <taxon>Dikarya</taxon>
        <taxon>Ascomycota</taxon>
        <taxon>Pezizomycotina</taxon>
        <taxon>Leotiomycetes</taxon>
        <taxon>Helotiales</taxon>
        <taxon>Sclerotiniaceae</taxon>
        <taxon>Monilinia</taxon>
    </lineage>
</organism>
<dbReference type="EMBL" id="QKRW01000016">
    <property type="protein sequence ID" value="RAL64109.1"/>
    <property type="molecule type" value="Genomic_DNA"/>
</dbReference>
<dbReference type="InterPro" id="IPR004181">
    <property type="entry name" value="Znf_MIZ"/>
</dbReference>
<dbReference type="PANTHER" id="PTHR10782">
    <property type="entry name" value="ZINC FINGER MIZ DOMAIN-CONTAINING PROTEIN"/>
    <property type="match status" value="1"/>
</dbReference>
<proteinExistence type="predicted"/>
<dbReference type="PROSITE" id="PS51044">
    <property type="entry name" value="ZF_SP_RING"/>
    <property type="match status" value="1"/>
</dbReference>
<gene>
    <name evidence="7" type="ORF">DID88_003297</name>
</gene>
<evidence type="ECO:0000256" key="4">
    <source>
        <dbReference type="PROSITE-ProRule" id="PRU00452"/>
    </source>
</evidence>
<dbReference type="GO" id="GO:0008270">
    <property type="term" value="F:zinc ion binding"/>
    <property type="evidence" value="ECO:0007669"/>
    <property type="project" value="UniProtKB-KW"/>
</dbReference>
<dbReference type="GO" id="GO:0016925">
    <property type="term" value="P:protein sumoylation"/>
    <property type="evidence" value="ECO:0007669"/>
    <property type="project" value="TreeGrafter"/>
</dbReference>
<keyword evidence="3" id="KW-0862">Zinc</keyword>
<keyword evidence="2 4" id="KW-0863">Zinc-finger</keyword>
<reference evidence="7 8" key="1">
    <citation type="submission" date="2018-06" db="EMBL/GenBank/DDBJ databases">
        <title>Genome Sequence of the Brown Rot Fungal Pathogen Monilinia fructigena.</title>
        <authorList>
            <person name="Landi L."/>
            <person name="De Miccolis Angelini R.M."/>
            <person name="Pollastro S."/>
            <person name="Abate D."/>
            <person name="Faretra F."/>
            <person name="Romanazzi G."/>
        </authorList>
    </citation>
    <scope>NUCLEOTIDE SEQUENCE [LARGE SCALE GENOMIC DNA]</scope>
    <source>
        <strain evidence="7 8">Mfrg269</strain>
    </source>
</reference>
<evidence type="ECO:0000313" key="8">
    <source>
        <dbReference type="Proteomes" id="UP000249056"/>
    </source>
</evidence>
<feature type="domain" description="SP-RING-type" evidence="6">
    <location>
        <begin position="239"/>
        <end position="336"/>
    </location>
</feature>
<feature type="region of interest" description="Disordered" evidence="5">
    <location>
        <begin position="351"/>
        <end position="392"/>
    </location>
</feature>
<sequence>MKRPIIPPLGFAHPQGIPDPDLNALQQAHVRSPRLVTVDVPILGGDDVSRRFYQFVKDFPMTPSKIPFELTLNKFEFSITSDSLQHIARNQLIGTDPLPVREVRSKSLQFRLKCVSAAPNTEAFPISSWVVSDTVWPEMIFMTINSNDYSQNVLEVRRKLHHGKDLPIDLTNYIRAGKNEIIVSIPRMTTEIKKREYFIAVEEIEILQHNEIIDMCKEQSIPAAKVVEEIQKKLSGPTEDDDLIIVASDLSIDLTDPFTARIFEIPVRGKNCLHRECFDLETFLLTRGSKLKRTGQPSRQPSMVDVWKCPLCSLDARPYNLQCDQFLVSVREELQKQDNLDVKAILVTADGTWRPKPESQSSHKRKSTTGEDDGDSVDGGRPSKKSTNGCKATMVEIIDLDDD</sequence>
<evidence type="ECO:0000256" key="1">
    <source>
        <dbReference type="ARBA" id="ARBA00022723"/>
    </source>
</evidence>
<evidence type="ECO:0000313" key="7">
    <source>
        <dbReference type="EMBL" id="RAL64109.1"/>
    </source>
</evidence>
<evidence type="ECO:0000256" key="5">
    <source>
        <dbReference type="SAM" id="MobiDB-lite"/>
    </source>
</evidence>
<accession>A0A395J0H7</accession>
<name>A0A395J0H7_9HELO</name>
<keyword evidence="1" id="KW-0479">Metal-binding</keyword>
<dbReference type="Gene3D" id="3.30.40.10">
    <property type="entry name" value="Zinc/RING finger domain, C3HC4 (zinc finger)"/>
    <property type="match status" value="1"/>
</dbReference>
<dbReference type="InterPro" id="IPR013083">
    <property type="entry name" value="Znf_RING/FYVE/PHD"/>
</dbReference>
<keyword evidence="8" id="KW-1185">Reference proteome</keyword>
<comment type="caution">
    <text evidence="7">The sequence shown here is derived from an EMBL/GenBank/DDBJ whole genome shotgun (WGS) entry which is preliminary data.</text>
</comment>
<dbReference type="OrthoDB" id="27975at2759"/>
<evidence type="ECO:0000259" key="6">
    <source>
        <dbReference type="PROSITE" id="PS51044"/>
    </source>
</evidence>
<protein>
    <recommendedName>
        <fullName evidence="6">SP-RING-type domain-containing protein</fullName>
    </recommendedName>
</protein>
<dbReference type="AlphaFoldDB" id="A0A395J0H7"/>
<evidence type="ECO:0000256" key="2">
    <source>
        <dbReference type="ARBA" id="ARBA00022771"/>
    </source>
</evidence>